<keyword evidence="1" id="KW-0812">Transmembrane</keyword>
<keyword evidence="1" id="KW-0472">Membrane</keyword>
<accession>A0ABW4NQF2</accession>
<name>A0ABW4NQF2_9LACT</name>
<evidence type="ECO:0000313" key="3">
    <source>
        <dbReference type="Proteomes" id="UP001597285"/>
    </source>
</evidence>
<dbReference type="Pfam" id="PF04854">
    <property type="entry name" value="DUF624"/>
    <property type="match status" value="1"/>
</dbReference>
<dbReference type="Proteomes" id="UP001597285">
    <property type="component" value="Unassembled WGS sequence"/>
</dbReference>
<reference evidence="3" key="1">
    <citation type="journal article" date="2019" name="Int. J. Syst. Evol. Microbiol.">
        <title>The Global Catalogue of Microorganisms (GCM) 10K type strain sequencing project: providing services to taxonomists for standard genome sequencing and annotation.</title>
        <authorList>
            <consortium name="The Broad Institute Genomics Platform"/>
            <consortium name="The Broad Institute Genome Sequencing Center for Infectious Disease"/>
            <person name="Wu L."/>
            <person name="Ma J."/>
        </authorList>
    </citation>
    <scope>NUCLEOTIDE SEQUENCE [LARGE SCALE GENOMIC DNA]</scope>
    <source>
        <strain evidence="3">KCTC 42143</strain>
    </source>
</reference>
<keyword evidence="3" id="KW-1185">Reference proteome</keyword>
<sequence length="199" mass="22963">MISKGIETTFNKVYYLIKLSLYFWGLSFIGLVIFGVTPAMMTIVEEHDEANWDFNQIKWKNLFEKFKQNFKQGNQLLLFYLMVVLIIGYNLFIALQTKGLLFLVLDFVLIFVLFILILSFIINLAVLTFFEVTLIDSLKLSVIQFFTKTKECFLLIFGLIIVSVITYKFPGLILFISTGLLAGVISTSTKRMFQNILVD</sequence>
<proteinExistence type="predicted"/>
<gene>
    <name evidence="2" type="ORF">ACFSBK_11615</name>
</gene>
<evidence type="ECO:0000256" key="1">
    <source>
        <dbReference type="SAM" id="Phobius"/>
    </source>
</evidence>
<dbReference type="InterPro" id="IPR006938">
    <property type="entry name" value="DUF624"/>
</dbReference>
<organism evidence="2 3">
    <name type="scientific">Carnobacterium antarcticum</name>
    <dbReference type="NCBI Taxonomy" id="2126436"/>
    <lineage>
        <taxon>Bacteria</taxon>
        <taxon>Bacillati</taxon>
        <taxon>Bacillota</taxon>
        <taxon>Bacilli</taxon>
        <taxon>Lactobacillales</taxon>
        <taxon>Carnobacteriaceae</taxon>
        <taxon>Carnobacterium</taxon>
    </lineage>
</organism>
<keyword evidence="1" id="KW-1133">Transmembrane helix</keyword>
<evidence type="ECO:0000313" key="2">
    <source>
        <dbReference type="EMBL" id="MFD1800496.1"/>
    </source>
</evidence>
<feature type="transmembrane region" description="Helical" evidence="1">
    <location>
        <begin position="77"/>
        <end position="95"/>
    </location>
</feature>
<dbReference type="EMBL" id="JBHUFF010000022">
    <property type="protein sequence ID" value="MFD1800496.1"/>
    <property type="molecule type" value="Genomic_DNA"/>
</dbReference>
<dbReference type="RefSeq" id="WP_058918745.1">
    <property type="nucleotide sequence ID" value="NZ_JBHSQC010000002.1"/>
</dbReference>
<feature type="transmembrane region" description="Helical" evidence="1">
    <location>
        <begin position="155"/>
        <end position="185"/>
    </location>
</feature>
<feature type="transmembrane region" description="Helical" evidence="1">
    <location>
        <begin position="107"/>
        <end position="135"/>
    </location>
</feature>
<comment type="caution">
    <text evidence="2">The sequence shown here is derived from an EMBL/GenBank/DDBJ whole genome shotgun (WGS) entry which is preliminary data.</text>
</comment>
<feature type="transmembrane region" description="Helical" evidence="1">
    <location>
        <begin position="21"/>
        <end position="44"/>
    </location>
</feature>
<protein>
    <submittedName>
        <fullName evidence="2">DUF624 domain-containing protein</fullName>
    </submittedName>
</protein>